<dbReference type="Pfam" id="PF07572">
    <property type="entry name" value="BCNT"/>
    <property type="match status" value="1"/>
</dbReference>
<sequence length="950" mass="104604">MPRKGEKVAGAESDDVPVQEDYDENEDEDFNPDKVVADEDASSSSDEEAESSVAKPAIRAKKRKADATEDLDSGDEATIRERKRKRKRKDDAAGEAEESGGEGGFVRTRAQRVAEKAERREKKRTEVGDVTINVDDIWAELNRVPIGRPPPPPISVDDAHGQGESDQENLPADEEFITIRRRIEYAGEATEIEETVPRNSKEGQRYLKEHPPDGQPNTPATVLRRPLKRPSAFEPNPTALIKGVPPEKLRLRAPSRVDVLLAAERIAEEHRRKAEKMTTVQKSALDWSGFVEKQGLREELEAYGKGKGGYLAREDFLGRAEIAREAAAREARLKGVAPVPCLIHDLKCQCGTVQGTIKPDTSKESNHSVAEKDLPGLPPDSSTPQRRHTWIRRICVTLWIWETLSLLTSATCIGAIVVLLSHYDGKPLPNWKYGLTMNGVISILAVVTKASMMLPVAETLSQLKWCWFWKTHRPVCDFESFDSASRGPWGSLMMLLNVPLWSLGTLGAGLTVAAMFVEPALQQLPAYPSLSVNVGGSGLARSLNFTDRVSIAGETGFSLSEGMKSAMYMGIFGSNASVSTSPSCATGNCTWPTFSSLAVCSACEDMTSLIAQYSTLPLEPTSWMITNDSSQISVSRTDYMYRALVGSVSTAFPAMINHSIADFQAMYWPPDSALADPPSGAFECVLYFCVKTLSASTVNGRFAEAVLSTWPPVNLSTLDEPDIDVRNDFPEDSPFSLAEAEHKTNFTLTPPGADVTYTVDRLTFDLLRFWVGASLFSGDIMAYHSGGPAQWDVDDVAERFYNELTDQLGRNMTILGHNVPTAGVPGRLMTQIATSLTTFMRQSENPSHSIVGDATYVTSIVQARWYWLVSPVLLLLMISCFMLSTIILSAHRGIPTWKSSSLAVLIHGLDELSCRTMTDVRLDKMETKASDFRMVVQQDRGMWTSKADRI</sequence>
<feature type="compositionally biased region" description="Basic and acidic residues" evidence="1">
    <location>
        <begin position="195"/>
        <end position="212"/>
    </location>
</feature>
<feature type="region of interest" description="Disordered" evidence="1">
    <location>
        <begin position="357"/>
        <end position="385"/>
    </location>
</feature>
<evidence type="ECO:0000256" key="2">
    <source>
        <dbReference type="SAM" id="Phobius"/>
    </source>
</evidence>
<dbReference type="InterPro" id="IPR011421">
    <property type="entry name" value="BCNT-C"/>
</dbReference>
<dbReference type="Proteomes" id="UP001168146">
    <property type="component" value="Unassembled WGS sequence"/>
</dbReference>
<feature type="compositionally biased region" description="Basic and acidic residues" evidence="1">
    <location>
        <begin position="112"/>
        <end position="127"/>
    </location>
</feature>
<evidence type="ECO:0000313" key="4">
    <source>
        <dbReference type="EMBL" id="KAK0327044.1"/>
    </source>
</evidence>
<feature type="compositionally biased region" description="Acidic residues" evidence="1">
    <location>
        <begin position="12"/>
        <end position="30"/>
    </location>
</feature>
<feature type="transmembrane region" description="Helical" evidence="2">
    <location>
        <begin position="865"/>
        <end position="888"/>
    </location>
</feature>
<feature type="compositionally biased region" description="Acidic residues" evidence="1">
    <location>
        <begin position="38"/>
        <end position="50"/>
    </location>
</feature>
<dbReference type="AlphaFoldDB" id="A0AAN6JEA6"/>
<dbReference type="PANTHER" id="PTHR35394">
    <property type="entry name" value="DUF3176 DOMAIN-CONTAINING PROTEIN"/>
    <property type="match status" value="1"/>
</dbReference>
<keyword evidence="2" id="KW-0472">Membrane</keyword>
<evidence type="ECO:0000256" key="1">
    <source>
        <dbReference type="SAM" id="MobiDB-lite"/>
    </source>
</evidence>
<keyword evidence="2" id="KW-0812">Transmembrane</keyword>
<feature type="region of interest" description="Disordered" evidence="1">
    <location>
        <begin position="1"/>
        <end position="127"/>
    </location>
</feature>
<organism evidence="4 5">
    <name type="scientific">Friedmanniomyces endolithicus</name>
    <dbReference type="NCBI Taxonomy" id="329885"/>
    <lineage>
        <taxon>Eukaryota</taxon>
        <taxon>Fungi</taxon>
        <taxon>Dikarya</taxon>
        <taxon>Ascomycota</taxon>
        <taxon>Pezizomycotina</taxon>
        <taxon>Dothideomycetes</taxon>
        <taxon>Dothideomycetidae</taxon>
        <taxon>Mycosphaerellales</taxon>
        <taxon>Teratosphaeriaceae</taxon>
        <taxon>Friedmanniomyces</taxon>
    </lineage>
</organism>
<evidence type="ECO:0000259" key="3">
    <source>
        <dbReference type="PROSITE" id="PS51279"/>
    </source>
</evidence>
<feature type="transmembrane region" description="Helical" evidence="2">
    <location>
        <begin position="433"/>
        <end position="454"/>
    </location>
</feature>
<dbReference type="Pfam" id="PF11374">
    <property type="entry name" value="DUF3176"/>
    <property type="match status" value="1"/>
</dbReference>
<feature type="transmembrane region" description="Helical" evidence="2">
    <location>
        <begin position="495"/>
        <end position="517"/>
    </location>
</feature>
<feature type="compositionally biased region" description="Basic and acidic residues" evidence="1">
    <location>
        <begin position="360"/>
        <end position="374"/>
    </location>
</feature>
<name>A0AAN6JEA6_9PEZI</name>
<dbReference type="PANTHER" id="PTHR35394:SF5">
    <property type="entry name" value="DUF3176 DOMAIN-CONTAINING PROTEIN"/>
    <property type="match status" value="1"/>
</dbReference>
<protein>
    <submittedName>
        <fullName evidence="4">Swr complex subunit</fullName>
    </submittedName>
</protein>
<dbReference type="EMBL" id="JASUXU010000003">
    <property type="protein sequence ID" value="KAK0327044.1"/>
    <property type="molecule type" value="Genomic_DNA"/>
</dbReference>
<proteinExistence type="predicted"/>
<evidence type="ECO:0000313" key="5">
    <source>
        <dbReference type="Proteomes" id="UP001168146"/>
    </source>
</evidence>
<comment type="caution">
    <text evidence="4">The sequence shown here is derived from an EMBL/GenBank/DDBJ whole genome shotgun (WGS) entry which is preliminary data.</text>
</comment>
<feature type="region of interest" description="Disordered" evidence="1">
    <location>
        <begin position="142"/>
        <end position="176"/>
    </location>
</feature>
<feature type="domain" description="BCNT-C" evidence="3">
    <location>
        <begin position="257"/>
        <end position="338"/>
    </location>
</feature>
<dbReference type="InterPro" id="IPR021514">
    <property type="entry name" value="DUF3176"/>
</dbReference>
<reference evidence="4" key="1">
    <citation type="submission" date="2021-12" db="EMBL/GenBank/DDBJ databases">
        <title>Black yeast isolated from Biological Soil Crust.</title>
        <authorList>
            <person name="Kurbessoian T."/>
        </authorList>
    </citation>
    <scope>NUCLEOTIDE SEQUENCE</scope>
    <source>
        <strain evidence="4">CCFEE 5208</strain>
    </source>
</reference>
<gene>
    <name evidence="4" type="primary">SWC5_1</name>
    <name evidence="4" type="ORF">LTR82_001806</name>
</gene>
<accession>A0AAN6JEA6</accession>
<feature type="region of interest" description="Disordered" evidence="1">
    <location>
        <begin position="190"/>
        <end position="221"/>
    </location>
</feature>
<feature type="transmembrane region" description="Helical" evidence="2">
    <location>
        <begin position="396"/>
        <end position="421"/>
    </location>
</feature>
<dbReference type="PROSITE" id="PS51279">
    <property type="entry name" value="BCNT_C"/>
    <property type="match status" value="1"/>
</dbReference>
<keyword evidence="2" id="KW-1133">Transmembrane helix</keyword>
<feature type="compositionally biased region" description="Acidic residues" evidence="1">
    <location>
        <begin position="165"/>
        <end position="176"/>
    </location>
</feature>